<dbReference type="InterPro" id="IPR011335">
    <property type="entry name" value="Restrct_endonuc-II-like"/>
</dbReference>
<keyword evidence="1" id="KW-0540">Nuclease</keyword>
<evidence type="ECO:0000313" key="14">
    <source>
        <dbReference type="EMBL" id="QBH66859.1"/>
    </source>
</evidence>
<dbReference type="EMBL" id="MK033571">
    <property type="protein sequence ID" value="QBH66729.1"/>
    <property type="molecule type" value="Genomic_DNA"/>
</dbReference>
<dbReference type="Gene3D" id="3.90.320.10">
    <property type="match status" value="1"/>
</dbReference>
<evidence type="ECO:0000313" key="16">
    <source>
        <dbReference type="EMBL" id="QBH67248.1"/>
    </source>
</evidence>
<evidence type="ECO:0000256" key="3">
    <source>
        <dbReference type="ARBA" id="ARBA00022801"/>
    </source>
</evidence>
<evidence type="ECO:0000313" key="7">
    <source>
        <dbReference type="EMBL" id="QBH65949.1"/>
    </source>
</evidence>
<keyword evidence="3" id="KW-0378">Hydrolase</keyword>
<dbReference type="GeneID" id="949250"/>
<proteinExistence type="predicted"/>
<dbReference type="EMBL" id="MK033570">
    <property type="protein sequence ID" value="QBH66599.1"/>
    <property type="molecule type" value="Genomic_DNA"/>
</dbReference>
<evidence type="ECO:0000256" key="4">
    <source>
        <dbReference type="ARBA" id="ARBA00022839"/>
    </source>
</evidence>
<sequence length="399" mass="46349">MSYEFFQDCMTPEQIMLAKKYCLQNYVRSLKSVDHRNTPEEIKQLEIATRGQADNILWKLLRVNRTTASKSTGCFVEDSPAIQFGKNGERDLKQNTELIDLVCQKIEQKTGKKIVEKVLECGLFLSPIGLYSASPDAYFVLDDGNLVVLEIKCPYTYREDTLESVRHRMNSTRTRYRVAHTAFSVSRNGAMNVRVEKQNDHYRQIQSQLYSTNAVLAVYMVKFVDFPEIHFVERDEKYIRDLAERERIRLKIYVDENKRNSVMVSECERLKSFEGYGYNEHLIKSLARDGLYCWCGNVMCYFCQQQFEIIDKNADQILAEHNLECTKLENIAISTAAHPEYLNVHDRMHNLSESQLFNSVDCEKLAKEGFFIDQNNKLVLYCCGNEQDHDNACTKATQN</sequence>
<evidence type="ECO:0000313" key="11">
    <source>
        <dbReference type="EMBL" id="QBH66469.1"/>
    </source>
</evidence>
<dbReference type="EMBL" id="MK033569">
    <property type="protein sequence ID" value="QBH66469.1"/>
    <property type="molecule type" value="Genomic_DNA"/>
</dbReference>
<dbReference type="InterPro" id="IPR011604">
    <property type="entry name" value="PDDEXK-like_dom_sf"/>
</dbReference>
<dbReference type="GO" id="GO:0004519">
    <property type="term" value="F:endonuclease activity"/>
    <property type="evidence" value="ECO:0007669"/>
    <property type="project" value="UniProtKB-KW"/>
</dbReference>
<dbReference type="EMBL" id="MK033568">
    <property type="protein sequence ID" value="QBH66339.1"/>
    <property type="molecule type" value="Genomic_DNA"/>
</dbReference>
<evidence type="ECO:0000256" key="2">
    <source>
        <dbReference type="ARBA" id="ARBA00022759"/>
    </source>
</evidence>
<dbReference type="OrthoDB" id="9306at10239"/>
<dbReference type="SUPFAM" id="SSF52980">
    <property type="entry name" value="Restriction endonuclease-like"/>
    <property type="match status" value="1"/>
</dbReference>
<accession>Q8JRU5</accession>
<dbReference type="EMBL" id="KU666536">
    <property type="protein sequence ID" value="ANY57503.1"/>
    <property type="molecule type" value="Genomic_DNA"/>
</dbReference>
<dbReference type="SUPFAM" id="SSF57924">
    <property type="entry name" value="Inhibitor of apoptosis (IAP) repeat"/>
    <property type="match status" value="1"/>
</dbReference>
<keyword evidence="4 5" id="KW-0269">Exonuclease</keyword>
<evidence type="ECO:0000313" key="10">
    <source>
        <dbReference type="EMBL" id="QBH66339.1"/>
    </source>
</evidence>
<evidence type="ECO:0000313" key="12">
    <source>
        <dbReference type="EMBL" id="QBH66599.1"/>
    </source>
</evidence>
<evidence type="ECO:0000313" key="5">
    <source>
        <dbReference type="EMBL" id="AAM70312.1"/>
    </source>
</evidence>
<dbReference type="Gene3D" id="1.10.1170.10">
    <property type="entry name" value="Inhibitor Of Apoptosis Protein (2mihbC-IAP-1), Chain A"/>
    <property type="match status" value="1"/>
</dbReference>
<reference evidence="17" key="1">
    <citation type="journal article" date="2000" name="Virus Genes">
        <title>Comparative analysis of the granulin regions of the Phthorimaea operculella and Spodoptera littoralis granuloviruses.</title>
        <authorList>
            <person name="Taha A."/>
            <person name="Nour-El-Din A."/>
            <person name="Croizier L."/>
            <person name="Ferber M.L."/>
            <person name="Croizier G."/>
        </authorList>
    </citation>
    <scope>NUCLEOTIDE SEQUENCE [LARGE SCALE GENOMIC DNA]</scope>
</reference>
<dbReference type="Proteomes" id="UP000202706">
    <property type="component" value="Segment"/>
</dbReference>
<dbReference type="InterPro" id="IPR051703">
    <property type="entry name" value="NF-kappa-B_Signaling_Reg"/>
</dbReference>
<dbReference type="EMBL" id="MK033572">
    <property type="protein sequence ID" value="QBH66859.1"/>
    <property type="molecule type" value="Genomic_DNA"/>
</dbReference>
<organism evidence="5 17">
    <name type="scientific">Phthorimaea operculella granulovirus</name>
    <dbReference type="NCBI Taxonomy" id="192584"/>
    <lineage>
        <taxon>Viruses</taxon>
        <taxon>Viruses incertae sedis</taxon>
        <taxon>Naldaviricetes</taxon>
        <taxon>Lefavirales</taxon>
        <taxon>Baculoviridae</taxon>
        <taxon>Betabaculovirus</taxon>
        <taxon>Betabaculovirus phoperculellae</taxon>
    </lineage>
</organism>
<dbReference type="EMBL" id="MK033566">
    <property type="protein sequence ID" value="QBH66079.1"/>
    <property type="molecule type" value="Genomic_DNA"/>
</dbReference>
<reference evidence="7" key="4">
    <citation type="journal article" date="2019" name="J. Gen. Virol.">
        <title>Elucidating the genetic diversity of Phthorimaea operculella granulovirus (PhopGV).</title>
        <authorList>
            <person name="Larem A."/>
            <person name="Ben-Tiba S."/>
            <person name="Wennmann J.T."/>
            <person name="Gueli Alletti G."/>
            <person name="Jehle J.A."/>
        </authorList>
    </citation>
    <scope>NUCLEOTIDE SEQUENCE</scope>
    <source>
        <strain evidence="7">PhopGV-CR3.1</strain>
        <strain evidence="8">PhopGV-CR5.1</strain>
        <strain evidence="9">PhopGV-GR1.1</strain>
        <strain evidence="10">PhopGV-GR1.2</strain>
        <strain evidence="11">PhopGV-GR2.1</strain>
        <strain evidence="12">PhopGV-IT1.1</strain>
        <strain evidence="13">PhopGV-LS1.1</strain>
        <strain evidence="14">PhopGV-LS1.2</strain>
        <strain evidence="15">PhopGV-LS3.1</strain>
        <strain evidence="16">PhopGV-R</strain>
    </source>
</reference>
<keyword evidence="17" id="KW-1185">Reference proteome</keyword>
<dbReference type="EMBL" id="MK033575">
    <property type="protein sequence ID" value="QBH67248.1"/>
    <property type="molecule type" value="Genomic_DNA"/>
</dbReference>
<protein>
    <submittedName>
        <fullName evidence="5">Alkaline exonuclease</fullName>
    </submittedName>
</protein>
<dbReference type="GO" id="GO:0004527">
    <property type="term" value="F:exonuclease activity"/>
    <property type="evidence" value="ECO:0007669"/>
    <property type="project" value="UniProtKB-KW"/>
</dbReference>
<dbReference type="InterPro" id="IPR034720">
    <property type="entry name" value="Viral_alk_exo"/>
</dbReference>
<dbReference type="Pfam" id="PF01771">
    <property type="entry name" value="Viral_alk_exo"/>
    <property type="match status" value="1"/>
</dbReference>
<dbReference type="EMBL" id="MK033565">
    <property type="protein sequence ID" value="QBH65949.1"/>
    <property type="molecule type" value="Genomic_DNA"/>
</dbReference>
<dbReference type="PANTHER" id="PTHR46609">
    <property type="entry name" value="EXONUCLEASE, PHAGE-TYPE/RECB, C-TERMINAL DOMAIN-CONTAINING PROTEIN"/>
    <property type="match status" value="1"/>
</dbReference>
<dbReference type="RefSeq" id="NP_663279.1">
    <property type="nucleotide sequence ID" value="NC_004062.1"/>
</dbReference>
<name>Q8JRU5_9BBAC</name>
<gene>
    <name evidence="5" type="primary">PhopGV114</name>
    <name evidence="6" type="synonym">Alk-exo</name>
    <name evidence="6" type="ORF">PhopGVgp114</name>
</gene>
<dbReference type="PANTHER" id="PTHR46609:SF8">
    <property type="entry name" value="YQAJ VIRAL RECOMBINASE DOMAIN-CONTAINING PROTEIN"/>
    <property type="match status" value="1"/>
</dbReference>
<dbReference type="KEGG" id="vg:949250"/>
<keyword evidence="2" id="KW-0255">Endonuclease</keyword>
<dbReference type="EMBL" id="MK033574">
    <property type="protein sequence ID" value="QBH67118.1"/>
    <property type="molecule type" value="Genomic_DNA"/>
</dbReference>
<dbReference type="EMBL" id="MK033567">
    <property type="protein sequence ID" value="QBH66209.1"/>
    <property type="molecule type" value="Genomic_DNA"/>
</dbReference>
<evidence type="ECO:0000256" key="1">
    <source>
        <dbReference type="ARBA" id="ARBA00022722"/>
    </source>
</evidence>
<evidence type="ECO:0000313" key="13">
    <source>
        <dbReference type="EMBL" id="QBH66729.1"/>
    </source>
</evidence>
<reference evidence="5" key="2">
    <citation type="submission" date="2002-04" db="EMBL/GenBank/DDBJ databases">
        <title>The complete sequence of the potato tuber moth, Phthorimaea operculella, granulovirus.</title>
        <authorList>
            <person name="Croizier L."/>
            <person name="Taha A."/>
            <person name="Croizier G."/>
            <person name="Lopez Ferber M."/>
        </authorList>
    </citation>
    <scope>NUCLEOTIDE SEQUENCE</scope>
</reference>
<dbReference type="EMBL" id="AF499596">
    <property type="protein sequence ID" value="AAM70312.1"/>
    <property type="molecule type" value="Genomic_DNA"/>
</dbReference>
<reference evidence="6" key="3">
    <citation type="journal article" date="2016" name="Arch. Virol.">
        <title>The comparative analysis of complete genome sequences from two South African betabaculoviruses: Phthorimaea operculella granulovirus and Plutella xylostella granulovirus.</title>
        <authorList>
            <person name="Jukes M.D."/>
            <person name="Motsoeneng B.M."/>
            <person name="Knox C.M."/>
            <person name="Hill M.P."/>
            <person name="Moore S.D."/>
        </authorList>
    </citation>
    <scope>NUCLEOTIDE SEQUENCE</scope>
    <source>
        <strain evidence="6">SA</strain>
    </source>
</reference>
<evidence type="ECO:0000313" key="9">
    <source>
        <dbReference type="EMBL" id="QBH66209.1"/>
    </source>
</evidence>
<evidence type="ECO:0000313" key="15">
    <source>
        <dbReference type="EMBL" id="QBH67118.1"/>
    </source>
</evidence>
<evidence type="ECO:0000313" key="8">
    <source>
        <dbReference type="EMBL" id="QBH66079.1"/>
    </source>
</evidence>
<evidence type="ECO:0000313" key="17">
    <source>
        <dbReference type="Proteomes" id="UP000202706"/>
    </source>
</evidence>
<evidence type="ECO:0000313" key="6">
    <source>
        <dbReference type="EMBL" id="ANY57503.1"/>
    </source>
</evidence>